<keyword evidence="5 8" id="KW-1133">Transmembrane helix</keyword>
<gene>
    <name evidence="9" type="ORF">L201_005998</name>
</gene>
<keyword evidence="3 8" id="KW-0812">Transmembrane</keyword>
<feature type="transmembrane region" description="Helical" evidence="8">
    <location>
        <begin position="104"/>
        <end position="126"/>
    </location>
</feature>
<name>A0AAX4K0I2_9TREE</name>
<dbReference type="InterPro" id="IPR011691">
    <property type="entry name" value="Vesicle_transpt_SFT2"/>
</dbReference>
<evidence type="ECO:0000256" key="4">
    <source>
        <dbReference type="ARBA" id="ARBA00022927"/>
    </source>
</evidence>
<sequence>MSANAQQSFRSQLSGFRWANSVQDDSQRTQQQEGSNNPFGRVWNSMSGYIPLRNEGRSQEEEAYFALSRWERFLGFLACCAGGIACFGVAFLFLPILAIKPRKFALAFTLGSLLFMLGFAILHGPWNHLKHILSSERLPFSLAYFGSLGLTLFFAIGIRSTLGTLIAAIIQVVALLSYLAAYFPGGITTLRFGGQMALRGAGSVLPF</sequence>
<dbReference type="Proteomes" id="UP001355207">
    <property type="component" value="Chromosome 8"/>
</dbReference>
<proteinExistence type="inferred from homology"/>
<dbReference type="GO" id="GO:0016192">
    <property type="term" value="P:vesicle-mediated transport"/>
    <property type="evidence" value="ECO:0007669"/>
    <property type="project" value="InterPro"/>
</dbReference>
<keyword evidence="6 8" id="KW-0472">Membrane</keyword>
<feature type="transmembrane region" description="Helical" evidence="8">
    <location>
        <begin position="164"/>
        <end position="183"/>
    </location>
</feature>
<dbReference type="GO" id="GO:0015031">
    <property type="term" value="P:protein transport"/>
    <property type="evidence" value="ECO:0007669"/>
    <property type="project" value="UniProtKB-KW"/>
</dbReference>
<comment type="function">
    <text evidence="8">Nonessential protein required for the fusion of transport vesicles derived from the endocytic pathway with the Golgi complex.</text>
</comment>
<feature type="transmembrane region" description="Helical" evidence="8">
    <location>
        <begin position="138"/>
        <end position="158"/>
    </location>
</feature>
<protein>
    <recommendedName>
        <fullName evidence="8">Protein transport protein SFT2</fullName>
    </recommendedName>
</protein>
<evidence type="ECO:0000256" key="1">
    <source>
        <dbReference type="ARBA" id="ARBA00004141"/>
    </source>
</evidence>
<reference evidence="9 10" key="1">
    <citation type="submission" date="2024-01" db="EMBL/GenBank/DDBJ databases">
        <title>Comparative genomics of Cryptococcus and Kwoniella reveals pathogenesis evolution and contrasting modes of karyotype evolution via chromosome fusion or intercentromeric recombination.</title>
        <authorList>
            <person name="Coelho M.A."/>
            <person name="David-Palma M."/>
            <person name="Shea T."/>
            <person name="Bowers K."/>
            <person name="McGinley-Smith S."/>
            <person name="Mohammad A.W."/>
            <person name="Gnirke A."/>
            <person name="Yurkov A.M."/>
            <person name="Nowrousian M."/>
            <person name="Sun S."/>
            <person name="Cuomo C.A."/>
            <person name="Heitman J."/>
        </authorList>
    </citation>
    <scope>NUCLEOTIDE SEQUENCE [LARGE SCALE GENOMIC DNA]</scope>
    <source>
        <strain evidence="9 10">CBS 6074</strain>
    </source>
</reference>
<dbReference type="GO" id="GO:0000139">
    <property type="term" value="C:Golgi membrane"/>
    <property type="evidence" value="ECO:0007669"/>
    <property type="project" value="UniProtKB-SubCell"/>
</dbReference>
<keyword evidence="2 8" id="KW-0813">Transport</keyword>
<evidence type="ECO:0000256" key="5">
    <source>
        <dbReference type="ARBA" id="ARBA00022989"/>
    </source>
</evidence>
<dbReference type="PANTHER" id="PTHR23137">
    <property type="entry name" value="VESICLE TRANSPORT PROTEIN-RELATED"/>
    <property type="match status" value="1"/>
</dbReference>
<feature type="transmembrane region" description="Helical" evidence="8">
    <location>
        <begin position="73"/>
        <end position="98"/>
    </location>
</feature>
<organism evidence="9 10">
    <name type="scientific">Kwoniella dendrophila CBS 6074</name>
    <dbReference type="NCBI Taxonomy" id="1295534"/>
    <lineage>
        <taxon>Eukaryota</taxon>
        <taxon>Fungi</taxon>
        <taxon>Dikarya</taxon>
        <taxon>Basidiomycota</taxon>
        <taxon>Agaricomycotina</taxon>
        <taxon>Tremellomycetes</taxon>
        <taxon>Tremellales</taxon>
        <taxon>Cryptococcaceae</taxon>
        <taxon>Kwoniella</taxon>
    </lineage>
</organism>
<comment type="similarity">
    <text evidence="7 8">Belongs to the SFT2 family.</text>
</comment>
<dbReference type="AlphaFoldDB" id="A0AAX4K0I2"/>
<evidence type="ECO:0000256" key="6">
    <source>
        <dbReference type="ARBA" id="ARBA00023136"/>
    </source>
</evidence>
<keyword evidence="10" id="KW-1185">Reference proteome</keyword>
<evidence type="ECO:0000256" key="8">
    <source>
        <dbReference type="RuleBase" id="RU363111"/>
    </source>
</evidence>
<comment type="subcellular location">
    <subcellularLocation>
        <location evidence="8">Golgi apparatus membrane</location>
        <topology evidence="8">Multi-pass membrane protein</topology>
    </subcellularLocation>
    <subcellularLocation>
        <location evidence="1">Membrane</location>
        <topology evidence="1">Multi-pass membrane protein</topology>
    </subcellularLocation>
</comment>
<dbReference type="InterPro" id="IPR007305">
    <property type="entry name" value="Vesicle_transpt_Got1/SFT2"/>
</dbReference>
<evidence type="ECO:0000256" key="7">
    <source>
        <dbReference type="ARBA" id="ARBA00025800"/>
    </source>
</evidence>
<evidence type="ECO:0000313" key="9">
    <source>
        <dbReference type="EMBL" id="WWC91057.1"/>
    </source>
</evidence>
<dbReference type="PANTHER" id="PTHR23137:SF36">
    <property type="entry name" value="VESICLE TRANSPORT PROTEIN SFT2C"/>
    <property type="match status" value="1"/>
</dbReference>
<dbReference type="GeneID" id="91096668"/>
<evidence type="ECO:0000313" key="10">
    <source>
        <dbReference type="Proteomes" id="UP001355207"/>
    </source>
</evidence>
<dbReference type="RefSeq" id="XP_066077820.1">
    <property type="nucleotide sequence ID" value="XM_066221723.1"/>
</dbReference>
<evidence type="ECO:0000256" key="2">
    <source>
        <dbReference type="ARBA" id="ARBA00022448"/>
    </source>
</evidence>
<dbReference type="Pfam" id="PF04178">
    <property type="entry name" value="Got1"/>
    <property type="match status" value="1"/>
</dbReference>
<keyword evidence="4 8" id="KW-0653">Protein transport</keyword>
<accession>A0AAX4K0I2</accession>
<keyword evidence="8" id="KW-0333">Golgi apparatus</keyword>
<evidence type="ECO:0000256" key="3">
    <source>
        <dbReference type="ARBA" id="ARBA00022692"/>
    </source>
</evidence>
<dbReference type="EMBL" id="CP144105">
    <property type="protein sequence ID" value="WWC91057.1"/>
    <property type="molecule type" value="Genomic_DNA"/>
</dbReference>